<comment type="caution">
    <text evidence="5">The sequence shown here is derived from an EMBL/GenBank/DDBJ whole genome shotgun (WGS) entry which is preliminary data.</text>
</comment>
<feature type="domain" description="BD-FAE-like" evidence="4">
    <location>
        <begin position="77"/>
        <end position="191"/>
    </location>
</feature>
<dbReference type="Proteomes" id="UP001379945">
    <property type="component" value="Unassembled WGS sequence"/>
</dbReference>
<dbReference type="InterPro" id="IPR002168">
    <property type="entry name" value="Lipase_GDXG_HIS_AS"/>
</dbReference>
<keyword evidence="3" id="KW-0732">Signal</keyword>
<feature type="signal peptide" evidence="3">
    <location>
        <begin position="1"/>
        <end position="19"/>
    </location>
</feature>
<dbReference type="GO" id="GO:0016787">
    <property type="term" value="F:hydrolase activity"/>
    <property type="evidence" value="ECO:0007669"/>
    <property type="project" value="UniProtKB-KW"/>
</dbReference>
<protein>
    <submittedName>
        <fullName evidence="5">Alpha/beta hydrolase</fullName>
    </submittedName>
</protein>
<reference evidence="5 6" key="1">
    <citation type="submission" date="2024-04" db="EMBL/GenBank/DDBJ databases">
        <title>Novel species of the genus Ideonella isolated from streams.</title>
        <authorList>
            <person name="Lu H."/>
        </authorList>
    </citation>
    <scope>NUCLEOTIDE SEQUENCE [LARGE SCALE GENOMIC DNA]</scope>
    <source>
        <strain evidence="5 6">LYT19W</strain>
    </source>
</reference>
<dbReference type="SUPFAM" id="SSF53474">
    <property type="entry name" value="alpha/beta-Hydrolases"/>
    <property type="match status" value="1"/>
</dbReference>
<dbReference type="EMBL" id="JBBUTI010000001">
    <property type="protein sequence ID" value="MEK8045248.1"/>
    <property type="molecule type" value="Genomic_DNA"/>
</dbReference>
<dbReference type="InterPro" id="IPR050300">
    <property type="entry name" value="GDXG_lipolytic_enzyme"/>
</dbReference>
<dbReference type="Gene3D" id="3.40.50.1820">
    <property type="entry name" value="alpha/beta hydrolase"/>
    <property type="match status" value="1"/>
</dbReference>
<accession>A0ABU9C0C4</accession>
<proteinExistence type="inferred from homology"/>
<evidence type="ECO:0000313" key="6">
    <source>
        <dbReference type="Proteomes" id="UP001379945"/>
    </source>
</evidence>
<comment type="similarity">
    <text evidence="1">Belongs to the 'GDXG' lipolytic enzyme family.</text>
</comment>
<evidence type="ECO:0000256" key="3">
    <source>
        <dbReference type="SAM" id="SignalP"/>
    </source>
</evidence>
<evidence type="ECO:0000313" key="5">
    <source>
        <dbReference type="EMBL" id="MEK8045248.1"/>
    </source>
</evidence>
<sequence>MASLLLVALTCLHAGPAQAGPVKDALERRAAERQAAAQGGDDMAGEATERTGFQRGLPAGVTRLSNLAWGDGPDRKLDVYRPASFPAGTPAAGAPLLFMVHGGGWKHGDKAAGSVVDNKVAHWVTQGVVLVSVNYPMLPATDPVRQAAEVAKALAWTQRQAASWGADPARVVLMGHSAGAHLVALNSADPAVAKAEGARPWLGTVVLDTATHDVVETMSASHARLYDEAFGTDQAYWRQASPLHRLTGVPAPMLLVCSSRRSSSCLQAQSFDGRLKAAGARSTVLPQNLSHRSINADLGESGAYTAAVDAFLRSVGWP</sequence>
<keyword evidence="2 5" id="KW-0378">Hydrolase</keyword>
<dbReference type="PROSITE" id="PS01173">
    <property type="entry name" value="LIPASE_GDXG_HIS"/>
    <property type="match status" value="1"/>
</dbReference>
<dbReference type="Pfam" id="PF20434">
    <property type="entry name" value="BD-FAE"/>
    <property type="match status" value="1"/>
</dbReference>
<evidence type="ECO:0000256" key="2">
    <source>
        <dbReference type="ARBA" id="ARBA00022801"/>
    </source>
</evidence>
<name>A0ABU9C0C4_9BURK</name>
<dbReference type="RefSeq" id="WP_341397392.1">
    <property type="nucleotide sequence ID" value="NZ_JBBUTI010000001.1"/>
</dbReference>
<dbReference type="InterPro" id="IPR029058">
    <property type="entry name" value="AB_hydrolase_fold"/>
</dbReference>
<evidence type="ECO:0000259" key="4">
    <source>
        <dbReference type="Pfam" id="PF20434"/>
    </source>
</evidence>
<dbReference type="PANTHER" id="PTHR48081">
    <property type="entry name" value="AB HYDROLASE SUPERFAMILY PROTEIN C4A8.06C"/>
    <property type="match status" value="1"/>
</dbReference>
<feature type="chain" id="PRO_5047181838" evidence="3">
    <location>
        <begin position="20"/>
        <end position="318"/>
    </location>
</feature>
<keyword evidence="6" id="KW-1185">Reference proteome</keyword>
<dbReference type="PANTHER" id="PTHR48081:SF33">
    <property type="entry name" value="KYNURENINE FORMAMIDASE"/>
    <property type="match status" value="1"/>
</dbReference>
<gene>
    <name evidence="5" type="ORF">AACH00_02675</name>
</gene>
<dbReference type="InterPro" id="IPR049492">
    <property type="entry name" value="BD-FAE-like_dom"/>
</dbReference>
<evidence type="ECO:0000256" key="1">
    <source>
        <dbReference type="ARBA" id="ARBA00010515"/>
    </source>
</evidence>
<organism evidence="5 6">
    <name type="scientific">Ideonella margarita</name>
    <dbReference type="NCBI Taxonomy" id="2984191"/>
    <lineage>
        <taxon>Bacteria</taxon>
        <taxon>Pseudomonadati</taxon>
        <taxon>Pseudomonadota</taxon>
        <taxon>Betaproteobacteria</taxon>
        <taxon>Burkholderiales</taxon>
        <taxon>Sphaerotilaceae</taxon>
        <taxon>Ideonella</taxon>
    </lineage>
</organism>